<sequence>MIKTQLRGKESMQRASWHPNQQRFCMHAILNAFSNSVSRFKRSFNSFVRRSTCCLMFPTLLPHSPSCLISNTIPTPHIQCLNLTQLLTYQIYQREPSTQAFYLTSTRFLSLTNICPQLIFAINILLNRHKNNQSREGLILWMDQGLFLTCTSR</sequence>
<organism evidence="1 2">
    <name type="scientific">Multifurca ochricompacta</name>
    <dbReference type="NCBI Taxonomy" id="376703"/>
    <lineage>
        <taxon>Eukaryota</taxon>
        <taxon>Fungi</taxon>
        <taxon>Dikarya</taxon>
        <taxon>Basidiomycota</taxon>
        <taxon>Agaricomycotina</taxon>
        <taxon>Agaricomycetes</taxon>
        <taxon>Russulales</taxon>
        <taxon>Russulaceae</taxon>
        <taxon>Multifurca</taxon>
    </lineage>
</organism>
<evidence type="ECO:0000313" key="2">
    <source>
        <dbReference type="Proteomes" id="UP001203297"/>
    </source>
</evidence>
<evidence type="ECO:0000313" key="1">
    <source>
        <dbReference type="EMBL" id="KAI0293677.1"/>
    </source>
</evidence>
<protein>
    <submittedName>
        <fullName evidence="1">Uncharacterized protein</fullName>
    </submittedName>
</protein>
<proteinExistence type="predicted"/>
<accession>A0AAD4LXK5</accession>
<keyword evidence="2" id="KW-1185">Reference proteome</keyword>
<dbReference type="EMBL" id="WTXG01000090">
    <property type="protein sequence ID" value="KAI0293677.1"/>
    <property type="molecule type" value="Genomic_DNA"/>
</dbReference>
<reference evidence="1" key="1">
    <citation type="journal article" date="2022" name="New Phytol.">
        <title>Evolutionary transition to the ectomycorrhizal habit in the genomes of a hyperdiverse lineage of mushroom-forming fungi.</title>
        <authorList>
            <person name="Looney B."/>
            <person name="Miyauchi S."/>
            <person name="Morin E."/>
            <person name="Drula E."/>
            <person name="Courty P.E."/>
            <person name="Kohler A."/>
            <person name="Kuo A."/>
            <person name="LaButti K."/>
            <person name="Pangilinan J."/>
            <person name="Lipzen A."/>
            <person name="Riley R."/>
            <person name="Andreopoulos W."/>
            <person name="He G."/>
            <person name="Johnson J."/>
            <person name="Nolan M."/>
            <person name="Tritt A."/>
            <person name="Barry K.W."/>
            <person name="Grigoriev I.V."/>
            <person name="Nagy L.G."/>
            <person name="Hibbett D."/>
            <person name="Henrissat B."/>
            <person name="Matheny P.B."/>
            <person name="Labbe J."/>
            <person name="Martin F.M."/>
        </authorList>
    </citation>
    <scope>NUCLEOTIDE SEQUENCE</scope>
    <source>
        <strain evidence="1">BPL690</strain>
    </source>
</reference>
<name>A0AAD4LXK5_9AGAM</name>
<comment type="caution">
    <text evidence="1">The sequence shown here is derived from an EMBL/GenBank/DDBJ whole genome shotgun (WGS) entry which is preliminary data.</text>
</comment>
<dbReference type="Proteomes" id="UP001203297">
    <property type="component" value="Unassembled WGS sequence"/>
</dbReference>
<gene>
    <name evidence="1" type="ORF">B0F90DRAFT_1386888</name>
</gene>
<dbReference type="AlphaFoldDB" id="A0AAD4LXK5"/>